<evidence type="ECO:0000256" key="3">
    <source>
        <dbReference type="ARBA" id="ARBA00023027"/>
    </source>
</evidence>
<feature type="domain" description="D-isomer specific 2-hydroxyacid dehydrogenase catalytic" evidence="5">
    <location>
        <begin position="7"/>
        <end position="314"/>
    </location>
</feature>
<protein>
    <submittedName>
        <fullName evidence="7">Phosphoglycerate dehydrogenase</fullName>
    </submittedName>
</protein>
<comment type="caution">
    <text evidence="7">The sequence shown here is derived from an EMBL/GenBank/DDBJ whole genome shotgun (WGS) entry which is preliminary data.</text>
</comment>
<dbReference type="InterPro" id="IPR036291">
    <property type="entry name" value="NAD(P)-bd_dom_sf"/>
</dbReference>
<dbReference type="CDD" id="cd12173">
    <property type="entry name" value="PGDH_4"/>
    <property type="match status" value="1"/>
</dbReference>
<keyword evidence="2 4" id="KW-0560">Oxidoreductase</keyword>
<keyword evidence="8" id="KW-1185">Reference proteome</keyword>
<dbReference type="SUPFAM" id="SSF52283">
    <property type="entry name" value="Formate/glycerate dehydrogenase catalytic domain-like"/>
    <property type="match status" value="1"/>
</dbReference>
<sequence>MGWKILLPQEIMQEGRDYLESRGHELITGSGMETEDIIRDIKGIDAMVVRLSKITREVFEAADQLKVIVRHGAGFDTVDLEAAKEFGVQVLYCPTANSTSVAELAVFYMLYCSRNFTKVRSTFIDDYYKAKLRTPKTELDGKTVGIIGCGNIGSRVAEKCRDAFHMKVLAYDPYKPAKDFPDGVEVVRNLDRIFKESDFVSMHCPTTEVTRELIGEKEFAKMKPTAFFINTARGTVVNEKELYEACKNNVIAAAGLDVLQQEPVDKKNPILYLGNVVIAPHIGAATAEATNRASLYSAMGIVEVAEGKEPTWPVKAIDWSAATIYTDLKEEEPSCQLETASI</sequence>
<comment type="similarity">
    <text evidence="1 4">Belongs to the D-isomer specific 2-hydroxyacid dehydrogenase family.</text>
</comment>
<dbReference type="InterPro" id="IPR006140">
    <property type="entry name" value="D-isomer_DH_NAD-bd"/>
</dbReference>
<dbReference type="Proteomes" id="UP000664357">
    <property type="component" value="Unassembled WGS sequence"/>
</dbReference>
<name>A0ABV0EWL3_9ENTE</name>
<evidence type="ECO:0000313" key="7">
    <source>
        <dbReference type="EMBL" id="MEO1772295.1"/>
    </source>
</evidence>
<evidence type="ECO:0000259" key="6">
    <source>
        <dbReference type="Pfam" id="PF02826"/>
    </source>
</evidence>
<dbReference type="Pfam" id="PF02826">
    <property type="entry name" value="2-Hacid_dh_C"/>
    <property type="match status" value="1"/>
</dbReference>
<evidence type="ECO:0000313" key="8">
    <source>
        <dbReference type="Proteomes" id="UP000664357"/>
    </source>
</evidence>
<dbReference type="PANTHER" id="PTHR43761:SF1">
    <property type="entry name" value="D-ISOMER SPECIFIC 2-HYDROXYACID DEHYDROGENASE CATALYTIC DOMAIN-CONTAINING PROTEIN-RELATED"/>
    <property type="match status" value="1"/>
</dbReference>
<gene>
    <name evidence="7" type="ORF">JZO67_004277</name>
</gene>
<dbReference type="RefSeq" id="WP_207701808.1">
    <property type="nucleotide sequence ID" value="NZ_JAFREL020000004.1"/>
</dbReference>
<evidence type="ECO:0000256" key="4">
    <source>
        <dbReference type="RuleBase" id="RU003719"/>
    </source>
</evidence>
<reference evidence="7 8" key="1">
    <citation type="submission" date="2024-02" db="EMBL/GenBank/DDBJ databases">
        <title>The Genome Sequence of Enterococcus sp. DIV0159.</title>
        <authorList>
            <person name="Earl A."/>
            <person name="Manson A."/>
            <person name="Gilmore M."/>
            <person name="Sanders J."/>
            <person name="Shea T."/>
            <person name="Howe W."/>
            <person name="Livny J."/>
            <person name="Cuomo C."/>
            <person name="Neafsey D."/>
            <person name="Birren B."/>
        </authorList>
    </citation>
    <scope>NUCLEOTIDE SEQUENCE [LARGE SCALE GENOMIC DNA]</scope>
    <source>
        <strain evidence="7 8">665A</strain>
    </source>
</reference>
<dbReference type="PANTHER" id="PTHR43761">
    <property type="entry name" value="D-ISOMER SPECIFIC 2-HYDROXYACID DEHYDROGENASE FAMILY PROTEIN (AFU_ORTHOLOGUE AFUA_1G13630)"/>
    <property type="match status" value="1"/>
</dbReference>
<organism evidence="7 8">
    <name type="scientific">Candidatus Enterococcus ferrettii</name>
    <dbReference type="NCBI Taxonomy" id="2815324"/>
    <lineage>
        <taxon>Bacteria</taxon>
        <taxon>Bacillati</taxon>
        <taxon>Bacillota</taxon>
        <taxon>Bacilli</taxon>
        <taxon>Lactobacillales</taxon>
        <taxon>Enterococcaceae</taxon>
        <taxon>Enterococcus</taxon>
    </lineage>
</organism>
<evidence type="ECO:0000259" key="5">
    <source>
        <dbReference type="Pfam" id="PF00389"/>
    </source>
</evidence>
<feature type="domain" description="D-isomer specific 2-hydroxyacid dehydrogenase NAD-binding" evidence="6">
    <location>
        <begin position="107"/>
        <end position="283"/>
    </location>
</feature>
<dbReference type="InterPro" id="IPR029753">
    <property type="entry name" value="D-isomer_DH_CS"/>
</dbReference>
<dbReference type="Gene3D" id="3.40.50.720">
    <property type="entry name" value="NAD(P)-binding Rossmann-like Domain"/>
    <property type="match status" value="2"/>
</dbReference>
<evidence type="ECO:0000256" key="1">
    <source>
        <dbReference type="ARBA" id="ARBA00005854"/>
    </source>
</evidence>
<accession>A0ABV0EWL3</accession>
<evidence type="ECO:0000256" key="2">
    <source>
        <dbReference type="ARBA" id="ARBA00023002"/>
    </source>
</evidence>
<keyword evidence="3" id="KW-0520">NAD</keyword>
<dbReference type="SUPFAM" id="SSF51735">
    <property type="entry name" value="NAD(P)-binding Rossmann-fold domains"/>
    <property type="match status" value="1"/>
</dbReference>
<dbReference type="InterPro" id="IPR029752">
    <property type="entry name" value="D-isomer_DH_CS1"/>
</dbReference>
<dbReference type="InterPro" id="IPR050418">
    <property type="entry name" value="D-iso_2-hydroxyacid_DH_PdxB"/>
</dbReference>
<dbReference type="Pfam" id="PF00389">
    <property type="entry name" value="2-Hacid_dh"/>
    <property type="match status" value="1"/>
</dbReference>
<dbReference type="PROSITE" id="PS00065">
    <property type="entry name" value="D_2_HYDROXYACID_DH_1"/>
    <property type="match status" value="1"/>
</dbReference>
<dbReference type="EMBL" id="JAFREL020000004">
    <property type="protein sequence ID" value="MEO1772295.1"/>
    <property type="molecule type" value="Genomic_DNA"/>
</dbReference>
<dbReference type="PROSITE" id="PS00671">
    <property type="entry name" value="D_2_HYDROXYACID_DH_3"/>
    <property type="match status" value="1"/>
</dbReference>
<dbReference type="InterPro" id="IPR006139">
    <property type="entry name" value="D-isomer_2_OHA_DH_cat_dom"/>
</dbReference>
<proteinExistence type="inferred from homology"/>